<dbReference type="Proteomes" id="UP001254848">
    <property type="component" value="Unassembled WGS sequence"/>
</dbReference>
<evidence type="ECO:0000259" key="3">
    <source>
        <dbReference type="Pfam" id="PF01855"/>
    </source>
</evidence>
<comment type="similarity">
    <text evidence="1">Belongs to the pyruvate:ferredoxin/flavodoxin oxidoreductase family.</text>
</comment>
<accession>A0ABU3P2V8</accession>
<dbReference type="InterPro" id="IPR029061">
    <property type="entry name" value="THDP-binding"/>
</dbReference>
<evidence type="ECO:0000313" key="6">
    <source>
        <dbReference type="Proteomes" id="UP001254848"/>
    </source>
</evidence>
<dbReference type="InterPro" id="IPR050722">
    <property type="entry name" value="Pyruvate:ferred/Flavod_OxRd"/>
</dbReference>
<keyword evidence="6" id="KW-1185">Reference proteome</keyword>
<dbReference type="Pfam" id="PF01855">
    <property type="entry name" value="POR_N"/>
    <property type="match status" value="1"/>
</dbReference>
<dbReference type="PANTHER" id="PTHR32154:SF0">
    <property type="entry name" value="PYRUVATE-FLAVODOXIN OXIDOREDUCTASE-RELATED"/>
    <property type="match status" value="1"/>
</dbReference>
<evidence type="ECO:0000259" key="4">
    <source>
        <dbReference type="Pfam" id="PF17147"/>
    </source>
</evidence>
<gene>
    <name evidence="5" type="ORF">Q4T40_19305</name>
</gene>
<dbReference type="SUPFAM" id="SSF52518">
    <property type="entry name" value="Thiamin diphosphate-binding fold (THDP-binding)"/>
    <property type="match status" value="1"/>
</dbReference>
<organism evidence="5 6">
    <name type="scientific">Anaeroselena agilis</name>
    <dbReference type="NCBI Taxonomy" id="3063788"/>
    <lineage>
        <taxon>Bacteria</taxon>
        <taxon>Bacillati</taxon>
        <taxon>Bacillota</taxon>
        <taxon>Negativicutes</taxon>
        <taxon>Acetonemataceae</taxon>
        <taxon>Anaeroselena</taxon>
    </lineage>
</organism>
<comment type="caution">
    <text evidence="5">The sequence shown here is derived from an EMBL/GenBank/DDBJ whole genome shotgun (WGS) entry which is preliminary data.</text>
</comment>
<dbReference type="EMBL" id="JAUOZS010000001">
    <property type="protein sequence ID" value="MDT8903383.1"/>
    <property type="molecule type" value="Genomic_DNA"/>
</dbReference>
<dbReference type="InterPro" id="IPR002880">
    <property type="entry name" value="Pyrv_Fd/Flavodoxin_OxRdtase_N"/>
</dbReference>
<dbReference type="Gene3D" id="3.40.50.970">
    <property type="match status" value="1"/>
</dbReference>
<dbReference type="PANTHER" id="PTHR32154">
    <property type="entry name" value="PYRUVATE-FLAVODOXIN OXIDOREDUCTASE-RELATED"/>
    <property type="match status" value="1"/>
</dbReference>
<name>A0ABU3P2V8_9FIRM</name>
<evidence type="ECO:0000313" key="5">
    <source>
        <dbReference type="EMBL" id="MDT8903383.1"/>
    </source>
</evidence>
<feature type="domain" description="Pyruvate:ferredoxin oxidoreductase core" evidence="4">
    <location>
        <begin position="262"/>
        <end position="367"/>
    </location>
</feature>
<evidence type="ECO:0000256" key="2">
    <source>
        <dbReference type="ARBA" id="ARBA00023002"/>
    </source>
</evidence>
<dbReference type="Gene3D" id="3.40.50.920">
    <property type="match status" value="1"/>
</dbReference>
<feature type="domain" description="Pyruvate flavodoxin/ferredoxin oxidoreductase pyrimidine binding" evidence="3">
    <location>
        <begin position="14"/>
        <end position="238"/>
    </location>
</feature>
<dbReference type="CDD" id="cd07034">
    <property type="entry name" value="TPP_PYR_PFOR_IOR-alpha_like"/>
    <property type="match status" value="1"/>
</dbReference>
<dbReference type="SUPFAM" id="SSF52922">
    <property type="entry name" value="TK C-terminal domain-like"/>
    <property type="match status" value="1"/>
</dbReference>
<proteinExistence type="inferred from homology"/>
<keyword evidence="2" id="KW-0560">Oxidoreductase</keyword>
<protein>
    <submittedName>
        <fullName evidence="5">Uncharacterized protein</fullName>
    </submittedName>
</protein>
<dbReference type="InterPro" id="IPR009014">
    <property type="entry name" value="Transketo_C/PFOR_II"/>
</dbReference>
<dbReference type="InterPro" id="IPR033412">
    <property type="entry name" value="PFOR_II"/>
</dbReference>
<reference evidence="5 6" key="1">
    <citation type="submission" date="2023-07" db="EMBL/GenBank/DDBJ databases">
        <title>The novel representative of Negativicutes class, Anaeroselena agilis gen. nov. sp. nov.</title>
        <authorList>
            <person name="Prokofeva M.I."/>
            <person name="Elcheninov A.G."/>
            <person name="Klyukina A."/>
            <person name="Kublanov I.V."/>
            <person name="Frolov E.N."/>
            <person name="Podosokorskaya O.A."/>
        </authorList>
    </citation>
    <scope>NUCLEOTIDE SEQUENCE [LARGE SCALE GENOMIC DNA]</scope>
    <source>
        <strain evidence="5 6">4137-cl</strain>
    </source>
</reference>
<dbReference type="RefSeq" id="WP_413781840.1">
    <property type="nucleotide sequence ID" value="NZ_JAUOZS010000001.1"/>
</dbReference>
<sequence>MIKVLTGNKAAAHGVRLSRPDVIAMYPITPQTPLAEELAHFHAAGQLDCEMVEVEGEHTSMSVITAAGVAGGRVFTATSSWGLAYMNEALMYCAGMRIPAVMVDVTRETPSMRGVGGGRQDIMSIRDSGWIQIEPETCQEILDSVIMAYRLAEDPDILLPVVVAYDGFYLSHLSERVEVPEQADVDKFLAPVKNSGRTTLLSGENLHFSPSIVGKEFAEYRYKTVQAFEAAKTKIALIEQEFKAIFGREYGGMVDTYLADDAEILILTAGSCAGTARVVVDAARERGLKAGLARMRVFRPYPRERLMEVLEGKKAVAVIDRSICLGWNCGHLYMEMKAVLADMANPPKTVLDFIDGLCNTDITYDHIEKALNVTAAAMNGRKTAETNWLIWD</sequence>
<evidence type="ECO:0000256" key="1">
    <source>
        <dbReference type="ARBA" id="ARBA00009032"/>
    </source>
</evidence>
<dbReference type="Pfam" id="PF17147">
    <property type="entry name" value="PFOR_II"/>
    <property type="match status" value="1"/>
</dbReference>